<sequence>VADSAVRVRSEKTGRPAFDASQQPPSCVVQSRRPADSGEMQALPRVLGRSLQCGSVRVNQAASASSAPHDIDTDTSKSRERFGKHEASEVAFSPTRIEDITHNYTRASDDSATQSAPAEHVAENTDAYSCGSSVNLYAHMQSNVPEPFTAEGTSPESPTSLNMPGGGAQSTSYMYLSEKRNSAK</sequence>
<name>A0A023FRE9_AMBCJ</name>
<evidence type="ECO:0000313" key="2">
    <source>
        <dbReference type="EMBL" id="JAC23293.1"/>
    </source>
</evidence>
<dbReference type="AlphaFoldDB" id="A0A023FRE9"/>
<organism evidence="2">
    <name type="scientific">Amblyomma cajennense</name>
    <name type="common">Cayenne tick</name>
    <name type="synonym">Acarus cajennensis</name>
    <dbReference type="NCBI Taxonomy" id="34607"/>
    <lineage>
        <taxon>Eukaryota</taxon>
        <taxon>Metazoa</taxon>
        <taxon>Ecdysozoa</taxon>
        <taxon>Arthropoda</taxon>
        <taxon>Chelicerata</taxon>
        <taxon>Arachnida</taxon>
        <taxon>Acari</taxon>
        <taxon>Parasitiformes</taxon>
        <taxon>Ixodida</taxon>
        <taxon>Ixodoidea</taxon>
        <taxon>Ixodidae</taxon>
        <taxon>Amblyomminae</taxon>
        <taxon>Amblyomma</taxon>
    </lineage>
</organism>
<feature type="compositionally biased region" description="Polar residues" evidence="1">
    <location>
        <begin position="151"/>
        <end position="162"/>
    </location>
</feature>
<protein>
    <submittedName>
        <fullName evidence="2">Uncharacterized protein</fullName>
    </submittedName>
</protein>
<proteinExistence type="evidence at transcript level"/>
<feature type="compositionally biased region" description="Basic and acidic residues" evidence="1">
    <location>
        <begin position="1"/>
        <end position="14"/>
    </location>
</feature>
<feature type="compositionally biased region" description="Basic and acidic residues" evidence="1">
    <location>
        <begin position="69"/>
        <end position="88"/>
    </location>
</feature>
<dbReference type="EMBL" id="GBBK01001189">
    <property type="protein sequence ID" value="JAC23293.1"/>
    <property type="molecule type" value="mRNA"/>
</dbReference>
<feature type="compositionally biased region" description="Polar residues" evidence="1">
    <location>
        <begin position="20"/>
        <end position="29"/>
    </location>
</feature>
<feature type="compositionally biased region" description="Polar residues" evidence="1">
    <location>
        <begin position="102"/>
        <end position="116"/>
    </location>
</feature>
<reference evidence="2" key="1">
    <citation type="submission" date="2014-03" db="EMBL/GenBank/DDBJ databases">
        <title>The sialotranscriptome of Amblyomma triste, Amblyomma parvum and Amblyomma cajennense ticks, uncovered by 454-based RNA-seq.</title>
        <authorList>
            <person name="Garcia G.R."/>
            <person name="Gardinassi L.G."/>
            <person name="Ribeiro J.M."/>
            <person name="Anatriello E."/>
            <person name="Ferreira B.R."/>
            <person name="Moreira H.N."/>
            <person name="Mafra C."/>
            <person name="Olegario M.M."/>
            <person name="Szabo P.J."/>
            <person name="Miranda-Santos I.K."/>
            <person name="Maruyama S.R."/>
        </authorList>
    </citation>
    <scope>NUCLEOTIDE SEQUENCE</scope>
    <source>
        <strain evidence="2">Uberlandia</strain>
        <tissue evidence="2">Salivary glands</tissue>
    </source>
</reference>
<accession>A0A023FRE9</accession>
<feature type="region of interest" description="Disordered" evidence="1">
    <location>
        <begin position="145"/>
        <end position="184"/>
    </location>
</feature>
<feature type="region of interest" description="Disordered" evidence="1">
    <location>
        <begin position="1"/>
        <end position="40"/>
    </location>
</feature>
<feature type="non-terminal residue" evidence="2">
    <location>
        <position position="1"/>
    </location>
</feature>
<feature type="region of interest" description="Disordered" evidence="1">
    <location>
        <begin position="58"/>
        <end position="124"/>
    </location>
</feature>
<evidence type="ECO:0000256" key="1">
    <source>
        <dbReference type="SAM" id="MobiDB-lite"/>
    </source>
</evidence>